<reference evidence="2 3" key="1">
    <citation type="journal article" date="2021" name="Int. J. Syst. Evol. Microbiol.">
        <title>Salipiger mangrovisoli sp. nov., isolated from mangrove soil and the proposal for the reclassification of Paraphaeobacter pallidus as Salipiger pallidus comb. nov.</title>
        <authorList>
            <person name="Du J."/>
            <person name="Liu Y."/>
            <person name="Pei T."/>
            <person name="Deng M.R."/>
            <person name="Zhu H."/>
        </authorList>
    </citation>
    <scope>NUCLEOTIDE SEQUENCE [LARGE SCALE GENOMIC DNA]</scope>
    <source>
        <strain evidence="2 3">6D45A</strain>
    </source>
</reference>
<feature type="domain" description="Integrase catalytic" evidence="1">
    <location>
        <begin position="1"/>
        <end position="131"/>
    </location>
</feature>
<dbReference type="Proteomes" id="UP000607796">
    <property type="component" value="Unassembled WGS sequence"/>
</dbReference>
<dbReference type="InterPro" id="IPR001584">
    <property type="entry name" value="Integrase_cat-core"/>
</dbReference>
<dbReference type="PROSITE" id="PS50994">
    <property type="entry name" value="INTEGRASE"/>
    <property type="match status" value="1"/>
</dbReference>
<comment type="caution">
    <text evidence="2">The sequence shown here is derived from an EMBL/GenBank/DDBJ whole genome shotgun (WGS) entry which is preliminary data.</text>
</comment>
<evidence type="ECO:0000313" key="2">
    <source>
        <dbReference type="EMBL" id="MBE9640992.1"/>
    </source>
</evidence>
<dbReference type="Pfam" id="PF13683">
    <property type="entry name" value="rve_3"/>
    <property type="match status" value="1"/>
</dbReference>
<dbReference type="InterPro" id="IPR036397">
    <property type="entry name" value="RNaseH_sf"/>
</dbReference>
<sequence>MGRKLRIRTVVDSHFRPCLAAHPCIACRGQDVVQTPERVRARAGYPKTIRVDNGSAVNSRDLALWAYAEDVTLDVSRPGRPTGTGFIEGFNRTLRSECLNAHLFMSLVDAREERGDWRRGSNADGPHRTIG</sequence>
<dbReference type="Gene3D" id="3.30.420.10">
    <property type="entry name" value="Ribonuclease H-like superfamily/Ribonuclease H"/>
    <property type="match status" value="1"/>
</dbReference>
<dbReference type="EMBL" id="JADFFK010000082">
    <property type="protein sequence ID" value="MBE9640992.1"/>
    <property type="molecule type" value="Genomic_DNA"/>
</dbReference>
<keyword evidence="3" id="KW-1185">Reference proteome</keyword>
<evidence type="ECO:0000259" key="1">
    <source>
        <dbReference type="PROSITE" id="PS50994"/>
    </source>
</evidence>
<proteinExistence type="predicted"/>
<accession>A0ABR9XC08</accession>
<dbReference type="SUPFAM" id="SSF53098">
    <property type="entry name" value="Ribonuclease H-like"/>
    <property type="match status" value="1"/>
</dbReference>
<dbReference type="PANTHER" id="PTHR47515">
    <property type="entry name" value="LOW CALCIUM RESPONSE LOCUS PROTEIN T"/>
    <property type="match status" value="1"/>
</dbReference>
<gene>
    <name evidence="2" type="ORF">IQ782_29575</name>
</gene>
<evidence type="ECO:0000313" key="3">
    <source>
        <dbReference type="Proteomes" id="UP000607796"/>
    </source>
</evidence>
<dbReference type="PANTHER" id="PTHR47515:SF1">
    <property type="entry name" value="BLR2054 PROTEIN"/>
    <property type="match status" value="1"/>
</dbReference>
<dbReference type="InterPro" id="IPR012337">
    <property type="entry name" value="RNaseH-like_sf"/>
</dbReference>
<protein>
    <submittedName>
        <fullName evidence="2">Transposase family protein</fullName>
    </submittedName>
</protein>
<organism evidence="2 3">
    <name type="scientific">Salipiger mangrovisoli</name>
    <dbReference type="NCBI Taxonomy" id="2865933"/>
    <lineage>
        <taxon>Bacteria</taxon>
        <taxon>Pseudomonadati</taxon>
        <taxon>Pseudomonadota</taxon>
        <taxon>Alphaproteobacteria</taxon>
        <taxon>Rhodobacterales</taxon>
        <taxon>Roseobacteraceae</taxon>
        <taxon>Salipiger</taxon>
    </lineage>
</organism>
<name>A0ABR9XC08_9RHOB</name>